<dbReference type="Araport" id="AT1G68937"/>
<dbReference type="Proteomes" id="UP000006548">
    <property type="component" value="Chromosome 1"/>
</dbReference>
<dbReference type="RefSeq" id="NP_001320692.1">
    <property type="nucleotide sequence ID" value="NM_001334393.1"/>
</dbReference>
<dbReference type="TAIR" id="AT1G68937"/>
<dbReference type="GeneID" id="28717412"/>
<protein>
    <submittedName>
        <fullName evidence="2">Uncharacterized protein</fullName>
    </submittedName>
</protein>
<accession>A0A1P8ANL4</accession>
<sequence length="94" mass="10705">MDLNNDPISAKGKKQEKIEESLTDIPFVQSWSCLTLLTKSPTVTSSSRRLEGHTWSSVSEKLEPTKDWSDHKPKEGFGRYCPMSLSCFLLWIKS</sequence>
<evidence type="ECO:0000313" key="2">
    <source>
        <dbReference type="EMBL" id="ANM58242.1"/>
    </source>
</evidence>
<reference evidence="2 3" key="1">
    <citation type="journal article" date="2000" name="Nature">
        <title>Sequence and analysis of chromosome 1 of the plant Arabidopsis thaliana.</title>
        <authorList>
            <person name="Theologis A."/>
            <person name="Ecker J.R."/>
            <person name="Palm C.J."/>
            <person name="Federspiel N.A."/>
            <person name="Kaul S."/>
            <person name="White O."/>
            <person name="Alonso J."/>
            <person name="Altafi H."/>
            <person name="Araujo R."/>
            <person name="Bowman C.L."/>
            <person name="Brooks S.Y."/>
            <person name="Buehler E."/>
            <person name="Chan A."/>
            <person name="Chao Q."/>
            <person name="Chen H."/>
            <person name="Cheuk R.F."/>
            <person name="Chin C.W."/>
            <person name="Chung M.K."/>
            <person name="Conn L."/>
            <person name="Conway A.B."/>
            <person name="Conway A.R."/>
            <person name="Creasy T.H."/>
            <person name="Dewar K."/>
            <person name="Dunn P."/>
            <person name="Etgu P."/>
            <person name="Feldblyum T.V."/>
            <person name="Feng J."/>
            <person name="Fong B."/>
            <person name="Fujii C.Y."/>
            <person name="Gill J.E."/>
            <person name="Goldsmith A.D."/>
            <person name="Haas B."/>
            <person name="Hansen N.F."/>
            <person name="Hughes B."/>
            <person name="Huizar L."/>
            <person name="Hunter J.L."/>
            <person name="Jenkins J."/>
            <person name="Johnson-Hopson C."/>
            <person name="Khan S."/>
            <person name="Khaykin E."/>
            <person name="Kim C.J."/>
            <person name="Koo H.L."/>
            <person name="Kremenetskaia I."/>
            <person name="Kurtz D.B."/>
            <person name="Kwan A."/>
            <person name="Lam B."/>
            <person name="Langin-Hooper S."/>
            <person name="Lee A."/>
            <person name="Lee J.M."/>
            <person name="Lenz C.A."/>
            <person name="Li J.H."/>
            <person name="Li Y."/>
            <person name="Lin X."/>
            <person name="Liu S.X."/>
            <person name="Liu Z.A."/>
            <person name="Luros J.S."/>
            <person name="Maiti R."/>
            <person name="Marziali A."/>
            <person name="Militscher J."/>
            <person name="Miranda M."/>
            <person name="Nguyen M."/>
            <person name="Nierman W.C."/>
            <person name="Osborne B.I."/>
            <person name="Pai G."/>
            <person name="Peterson J."/>
            <person name="Pham P.K."/>
            <person name="Rizzo M."/>
            <person name="Rooney T."/>
            <person name="Rowley D."/>
            <person name="Sakano H."/>
            <person name="Salzberg S.L."/>
            <person name="Schwartz J.R."/>
            <person name="Shinn P."/>
            <person name="Southwick A.M."/>
            <person name="Sun H."/>
            <person name="Tallon L.J."/>
            <person name="Tambunga G."/>
            <person name="Toriumi M.J."/>
            <person name="Town C.D."/>
            <person name="Utterback T."/>
            <person name="Van Aken S."/>
            <person name="Vaysberg M."/>
            <person name="Vysotskaia V.S."/>
            <person name="Walker M."/>
            <person name="Wu D."/>
            <person name="Yu G."/>
            <person name="Fraser C.M."/>
            <person name="Venter J.C."/>
            <person name="Davis R.W."/>
        </authorList>
    </citation>
    <scope>NUCLEOTIDE SEQUENCE [LARGE SCALE GENOMIC DNA]</scope>
    <source>
        <strain evidence="3">cv. Columbia</strain>
    </source>
</reference>
<organism evidence="2 3">
    <name type="scientific">Arabidopsis thaliana</name>
    <name type="common">Mouse-ear cress</name>
    <dbReference type="NCBI Taxonomy" id="3702"/>
    <lineage>
        <taxon>Eukaryota</taxon>
        <taxon>Viridiplantae</taxon>
        <taxon>Streptophyta</taxon>
        <taxon>Embryophyta</taxon>
        <taxon>Tracheophyta</taxon>
        <taxon>Spermatophyta</taxon>
        <taxon>Magnoliopsida</taxon>
        <taxon>eudicotyledons</taxon>
        <taxon>Gunneridae</taxon>
        <taxon>Pentapetalae</taxon>
        <taxon>rosids</taxon>
        <taxon>malvids</taxon>
        <taxon>Brassicales</taxon>
        <taxon>Brassicaceae</taxon>
        <taxon>Camelineae</taxon>
        <taxon>Arabidopsis</taxon>
    </lineage>
</organism>
<reference evidence="3" key="2">
    <citation type="journal article" date="2017" name="Plant J.">
        <title>Araport11: a complete reannotation of the Arabidopsis thaliana reference genome.</title>
        <authorList>
            <person name="Cheng C.Y."/>
            <person name="Krishnakumar V."/>
            <person name="Chan A.P."/>
            <person name="Thibaud-Nissen F."/>
            <person name="Schobel S."/>
            <person name="Town C.D."/>
        </authorList>
    </citation>
    <scope>GENOME REANNOTATION</scope>
    <source>
        <strain evidence="3">cv. Columbia</strain>
    </source>
</reference>
<evidence type="ECO:0000313" key="3">
    <source>
        <dbReference type="Proteomes" id="UP000006548"/>
    </source>
</evidence>
<dbReference type="InParanoid" id="A0A1P8ANL4"/>
<gene>
    <name evidence="1 2" type="ordered locus">At1g68937</name>
</gene>
<dbReference type="AlphaFoldDB" id="A0A1P8ANL4"/>
<keyword evidence="3" id="KW-1185">Reference proteome</keyword>
<dbReference type="KEGG" id="ath:AT1G68937"/>
<proteinExistence type="predicted"/>
<dbReference type="EMBL" id="CP002684">
    <property type="protein sequence ID" value="ANM58242.1"/>
    <property type="molecule type" value="Genomic_DNA"/>
</dbReference>
<evidence type="ECO:0000313" key="1">
    <source>
        <dbReference type="Araport" id="AT1G68937"/>
    </source>
</evidence>
<name>A0A1P8ANL4_ARATH</name>